<organism evidence="1 2">
    <name type="scientific">Faecousia intestinalis</name>
    <dbReference type="NCBI Taxonomy" id="3133167"/>
    <lineage>
        <taxon>Bacteria</taxon>
        <taxon>Bacillati</taxon>
        <taxon>Bacillota</taxon>
        <taxon>Clostridia</taxon>
        <taxon>Eubacteriales</taxon>
        <taxon>Oscillospiraceae</taxon>
        <taxon>Faecousia</taxon>
    </lineage>
</organism>
<evidence type="ECO:0000313" key="1">
    <source>
        <dbReference type="EMBL" id="MEQ2510898.1"/>
    </source>
</evidence>
<name>A0ABV1G651_9FIRM</name>
<dbReference type="RefSeq" id="WP_349135589.1">
    <property type="nucleotide sequence ID" value="NZ_JBBMFF010000201.1"/>
</dbReference>
<protein>
    <submittedName>
        <fullName evidence="1">Uncharacterized protein</fullName>
    </submittedName>
</protein>
<keyword evidence="2" id="KW-1185">Reference proteome</keyword>
<comment type="caution">
    <text evidence="1">The sequence shown here is derived from an EMBL/GenBank/DDBJ whole genome shotgun (WGS) entry which is preliminary data.</text>
</comment>
<gene>
    <name evidence="1" type="ORF">WMO66_06510</name>
</gene>
<sequence length="132" mass="14167">SVAALSERHAGQQHVAHGFCGVTPPELSLRGRFAPVAISQYLAGLWESCRRNRNCLHEIATSASGLLAMTNLWPSLFYRQPVRIGSNAPGPAVRTPACQKSPFGPFSPSCFQNCKIEYCSILFCNSAAAAGD</sequence>
<reference evidence="1 2" key="1">
    <citation type="submission" date="2024-03" db="EMBL/GenBank/DDBJ databases">
        <title>Human intestinal bacterial collection.</title>
        <authorList>
            <person name="Pauvert C."/>
            <person name="Hitch T.C.A."/>
            <person name="Clavel T."/>
        </authorList>
    </citation>
    <scope>NUCLEOTIDE SEQUENCE [LARGE SCALE GENOMIC DNA]</scope>
    <source>
        <strain evidence="1 2">CLA-AA-H192</strain>
    </source>
</reference>
<accession>A0ABV1G651</accession>
<feature type="non-terminal residue" evidence="1">
    <location>
        <position position="1"/>
    </location>
</feature>
<proteinExistence type="predicted"/>
<dbReference type="EMBL" id="JBBMFF010000201">
    <property type="protein sequence ID" value="MEQ2510898.1"/>
    <property type="molecule type" value="Genomic_DNA"/>
</dbReference>
<dbReference type="Proteomes" id="UP001491552">
    <property type="component" value="Unassembled WGS sequence"/>
</dbReference>
<evidence type="ECO:0000313" key="2">
    <source>
        <dbReference type="Proteomes" id="UP001491552"/>
    </source>
</evidence>